<evidence type="ECO:0000313" key="2">
    <source>
        <dbReference type="Proteomes" id="UP000033684"/>
    </source>
</evidence>
<reference evidence="1 2" key="2">
    <citation type="journal article" date="2016" name="Microb. Ecol.">
        <title>Genome Characteristics of a Novel Type I Methanotroph (Sn10-6) Isolated from a Flooded Indian Rice Field.</title>
        <authorList>
            <person name="Rahalkar M.C."/>
            <person name="Pandit P.S."/>
            <person name="Dhakephalkar P.K."/>
            <person name="Pore S."/>
            <person name="Arora P."/>
            <person name="Kapse N."/>
        </authorList>
    </citation>
    <scope>NUCLEOTIDE SEQUENCE [LARGE SCALE GENOMIC DNA]</scope>
    <source>
        <strain evidence="1 2">Sn10-6</strain>
    </source>
</reference>
<sequence length="550" mass="61139">MINKQQKINIHVLPAITDVDASILASQSNSSPQVEPLIIRTQANQVACALMIESAFIEDSKLEIRGWSVGHCAFKLLANDQEIQYQLTRKIRKDVASTLAVIESDGGFGFCIKAQVELEHNTLIWAIEFDGKTLSYRFPLQIAGTLESDDTDNVAHDDSGNNSSVEQKLTAEGKACFDGFVGPIGMGWAFSKQAMPVTVNVFLGQAFIGKIKPGVAREDVKAAFGLDENKVGFTAMLGGVLQFSLISQGCKSLSLYRAGEPKSPLSVNLEPHQAEALTFSPLRAFHRYEGGLPLGVPRSLRFLSNLEVNLLFDIAGGDAVKETKFLLDFYQEVEPGVLTRLERFDIATIEQVINLRFKLISRSAPVLIVAADKEQTIVLTDAILVPELFHDKNLPLIDYHSMLGGGKSYFDEIAKLTRNQLDFVIKHNQMLPVADKSTPHKLNTALIIFAREDLDPIIRTEYEDYQLLSQSVFFLERDGFVQLSEQQSVAFSELVDNSDADYFLFLEAQATLRPDFWAILAQCHYKTDLSNALIYWDYLLASSIETPLSD</sequence>
<reference evidence="2" key="1">
    <citation type="submission" date="2015-03" db="EMBL/GenBank/DDBJ databases">
        <title>Draft genome sequence of a novel methanotroph (Sn10-6) isolated from flooded ricefield rhizosphere in India.</title>
        <authorList>
            <person name="Pandit P.S."/>
            <person name="Pore S.D."/>
            <person name="Arora P."/>
            <person name="Kapse N.G."/>
            <person name="Dhakephalkar P.K."/>
            <person name="Rahalkar M.C."/>
        </authorList>
    </citation>
    <scope>NUCLEOTIDE SEQUENCE [LARGE SCALE GENOMIC DNA]</scope>
    <source>
        <strain evidence="2">Sn10-6</strain>
    </source>
</reference>
<evidence type="ECO:0000313" key="1">
    <source>
        <dbReference type="EMBL" id="KJV07700.1"/>
    </source>
</evidence>
<dbReference type="EMBL" id="LAJX01000021">
    <property type="protein sequence ID" value="KJV07700.1"/>
    <property type="molecule type" value="Genomic_DNA"/>
</dbReference>
<organism evidence="1 2">
    <name type="scientific">Methylocucumis oryzae</name>
    <dbReference type="NCBI Taxonomy" id="1632867"/>
    <lineage>
        <taxon>Bacteria</taxon>
        <taxon>Pseudomonadati</taxon>
        <taxon>Pseudomonadota</taxon>
        <taxon>Gammaproteobacteria</taxon>
        <taxon>Methylococcales</taxon>
        <taxon>Methylococcaceae</taxon>
        <taxon>Methylocucumis</taxon>
    </lineage>
</organism>
<protein>
    <submittedName>
        <fullName evidence="1">Uncharacterized protein</fullName>
    </submittedName>
</protein>
<comment type="caution">
    <text evidence="1">The sequence shown here is derived from an EMBL/GenBank/DDBJ whole genome shotgun (WGS) entry which is preliminary data.</text>
</comment>
<name>A0A0F3ILR8_9GAMM</name>
<accession>A0A0F3ILR8</accession>
<keyword evidence="2" id="KW-1185">Reference proteome</keyword>
<dbReference type="AlphaFoldDB" id="A0A0F3ILR8"/>
<dbReference type="Proteomes" id="UP000033684">
    <property type="component" value="Unassembled WGS sequence"/>
</dbReference>
<dbReference type="RefSeq" id="WP_045778092.1">
    <property type="nucleotide sequence ID" value="NZ_LAJX01000021.1"/>
</dbReference>
<gene>
    <name evidence="1" type="ORF">VZ94_02885</name>
</gene>
<proteinExistence type="predicted"/>